<comment type="similarity">
    <text evidence="1">Belongs to the saccharopine dehydrogenase family.</text>
</comment>
<gene>
    <name evidence="4" type="ORF">LNINA_LOCUS1233</name>
</gene>
<name>A0AAV1IWW0_9NEOP</name>
<dbReference type="SUPFAM" id="SSF51735">
    <property type="entry name" value="NAD(P)-binding Rossmann-fold domains"/>
    <property type="match status" value="1"/>
</dbReference>
<dbReference type="Gene3D" id="3.40.50.720">
    <property type="entry name" value="NAD(P)-binding Rossmann-like Domain"/>
    <property type="match status" value="1"/>
</dbReference>
<keyword evidence="2" id="KW-0812">Transmembrane</keyword>
<keyword evidence="2" id="KW-1133">Transmembrane helix</keyword>
<evidence type="ECO:0000259" key="3">
    <source>
        <dbReference type="Pfam" id="PF03435"/>
    </source>
</evidence>
<dbReference type="FunFam" id="3.40.50.720:FF:000178">
    <property type="entry name" value="Saccharopine dehydrogenase-like oxidoreductase"/>
    <property type="match status" value="1"/>
</dbReference>
<organism evidence="4 5">
    <name type="scientific">Leptosia nina</name>
    <dbReference type="NCBI Taxonomy" id="320188"/>
    <lineage>
        <taxon>Eukaryota</taxon>
        <taxon>Metazoa</taxon>
        <taxon>Ecdysozoa</taxon>
        <taxon>Arthropoda</taxon>
        <taxon>Hexapoda</taxon>
        <taxon>Insecta</taxon>
        <taxon>Pterygota</taxon>
        <taxon>Neoptera</taxon>
        <taxon>Endopterygota</taxon>
        <taxon>Lepidoptera</taxon>
        <taxon>Glossata</taxon>
        <taxon>Ditrysia</taxon>
        <taxon>Papilionoidea</taxon>
        <taxon>Pieridae</taxon>
        <taxon>Pierinae</taxon>
        <taxon>Leptosia</taxon>
    </lineage>
</organism>
<dbReference type="PANTHER" id="PTHR12286:SF5">
    <property type="entry name" value="SACCHAROPINE DEHYDROGENASE-LIKE OXIDOREDUCTASE"/>
    <property type="match status" value="1"/>
</dbReference>
<dbReference type="InterPro" id="IPR005097">
    <property type="entry name" value="Sacchrp_dh_NADP-bd"/>
</dbReference>
<sequence>MKRQRIDLIIFGASGYTGRFVVSEMLRICQKYPNIKWAIAGRSKEKLEATLQYAKNNGENISGIEIITADAENDESLKAMCSQCKIVMNCSGPFLKYGDALVKAAIDCKTHYIDVCSEGMFLDQVLAKYDAMAQEANVFVINACGMGCLPADLGVVFMQQQFQGTLNSVEAYLTTKLKMVNSWPKNIMRDSTWEATIQETAKKPIWKREDNFSYTIDNKYRLKPRRCIHKKFDRWCVPFPGTEETVVKRTQSYFQTQRPVQFKRYHSLPSLLASLATIIGGYLLLILLKVFSLSDLFIKYPRLFSLGFVTYGDPDEKVMETLVFDYQMVGLGWKGEVQGPPRDEIIARIYPVGKKNAPYEGTAVAVIYSALTLLTERDKMPAKCGVMTPGAAFKSTTLIEKLTNDNLKFEIIRK</sequence>
<dbReference type="GO" id="GO:0005886">
    <property type="term" value="C:plasma membrane"/>
    <property type="evidence" value="ECO:0007669"/>
    <property type="project" value="TreeGrafter"/>
</dbReference>
<protein>
    <recommendedName>
        <fullName evidence="3">Saccharopine dehydrogenase NADP binding domain-containing protein</fullName>
    </recommendedName>
</protein>
<dbReference type="GO" id="GO:0005739">
    <property type="term" value="C:mitochondrion"/>
    <property type="evidence" value="ECO:0007669"/>
    <property type="project" value="TreeGrafter"/>
</dbReference>
<dbReference type="GO" id="GO:0009247">
    <property type="term" value="P:glycolipid biosynthetic process"/>
    <property type="evidence" value="ECO:0007669"/>
    <property type="project" value="TreeGrafter"/>
</dbReference>
<dbReference type="AlphaFoldDB" id="A0AAV1IWW0"/>
<keyword evidence="5" id="KW-1185">Reference proteome</keyword>
<feature type="domain" description="Saccharopine dehydrogenase NADP binding" evidence="3">
    <location>
        <begin position="9"/>
        <end position="141"/>
    </location>
</feature>
<evidence type="ECO:0000256" key="1">
    <source>
        <dbReference type="ARBA" id="ARBA00038048"/>
    </source>
</evidence>
<feature type="transmembrane region" description="Helical" evidence="2">
    <location>
        <begin position="271"/>
        <end position="291"/>
    </location>
</feature>
<dbReference type="Proteomes" id="UP001497472">
    <property type="component" value="Unassembled WGS sequence"/>
</dbReference>
<dbReference type="InterPro" id="IPR051276">
    <property type="entry name" value="Saccharopine_DH-like_oxidrdct"/>
</dbReference>
<dbReference type="InterPro" id="IPR036291">
    <property type="entry name" value="NAD(P)-bd_dom_sf"/>
</dbReference>
<evidence type="ECO:0000256" key="2">
    <source>
        <dbReference type="SAM" id="Phobius"/>
    </source>
</evidence>
<reference evidence="4 5" key="1">
    <citation type="submission" date="2023-11" db="EMBL/GenBank/DDBJ databases">
        <authorList>
            <person name="Okamura Y."/>
        </authorList>
    </citation>
    <scope>NUCLEOTIDE SEQUENCE [LARGE SCALE GENOMIC DNA]</scope>
</reference>
<comment type="caution">
    <text evidence="4">The sequence shown here is derived from an EMBL/GenBank/DDBJ whole genome shotgun (WGS) entry which is preliminary data.</text>
</comment>
<evidence type="ECO:0000313" key="4">
    <source>
        <dbReference type="EMBL" id="CAK1541229.1"/>
    </source>
</evidence>
<evidence type="ECO:0000313" key="5">
    <source>
        <dbReference type="Proteomes" id="UP001497472"/>
    </source>
</evidence>
<accession>A0AAV1IWW0</accession>
<dbReference type="GO" id="GO:0005811">
    <property type="term" value="C:lipid droplet"/>
    <property type="evidence" value="ECO:0007669"/>
    <property type="project" value="TreeGrafter"/>
</dbReference>
<keyword evidence="2" id="KW-0472">Membrane</keyword>
<dbReference type="Pfam" id="PF03435">
    <property type="entry name" value="Sacchrp_dh_NADP"/>
    <property type="match status" value="1"/>
</dbReference>
<dbReference type="PANTHER" id="PTHR12286">
    <property type="entry name" value="SACCHAROPINE DEHYDROGENASE-LIKE OXIDOREDUCTASE"/>
    <property type="match status" value="1"/>
</dbReference>
<proteinExistence type="inferred from homology"/>
<dbReference type="EMBL" id="CAVLEF010000002">
    <property type="protein sequence ID" value="CAK1541229.1"/>
    <property type="molecule type" value="Genomic_DNA"/>
</dbReference>